<dbReference type="AlphaFoldDB" id="A0A3M7JF97"/>
<comment type="caution">
    <text evidence="1">The sequence shown here is derived from an EMBL/GenBank/DDBJ whole genome shotgun (WGS) entry which is preliminary data.</text>
</comment>
<sequence>MRECRARLLESVPHAQRAVGENVVAMDASPVGLKQHLPDVFDLLCPYPWDPIDRPDATFAERSPAVVDQSEGTSSAIDIDRALKPAADVPLGTGKIDDLFMPMPELEAGGFYAAGYDPFSTESRPQASWTQ</sequence>
<evidence type="ECO:0000313" key="2">
    <source>
        <dbReference type="Proteomes" id="UP000281677"/>
    </source>
</evidence>
<accession>A0A3M7JF97</accession>
<protein>
    <submittedName>
        <fullName evidence="1">Uncharacterized protein</fullName>
    </submittedName>
</protein>
<dbReference type="VEuPathDB" id="FungiDB:BTJ68_09223"/>
<reference evidence="1 2" key="1">
    <citation type="journal article" date="2018" name="BMC Genomics">
        <title>Genomic evidence for intraspecific hybridization in a clonal and extremely halotolerant yeast.</title>
        <authorList>
            <person name="Gostincar C."/>
            <person name="Stajich J.E."/>
            <person name="Zupancic J."/>
            <person name="Zalar P."/>
            <person name="Gunde-Cimerman N."/>
        </authorList>
    </citation>
    <scope>NUCLEOTIDE SEQUENCE [LARGE SCALE GENOMIC DNA]</scope>
    <source>
        <strain evidence="1 2">EXF-120</strain>
    </source>
</reference>
<gene>
    <name evidence="1" type="ORF">D0859_00059</name>
</gene>
<name>A0A3M7JF97_HORWE</name>
<dbReference type="EMBL" id="QWIT01000001">
    <property type="protein sequence ID" value="RMZ35805.1"/>
    <property type="molecule type" value="Genomic_DNA"/>
</dbReference>
<evidence type="ECO:0000313" key="1">
    <source>
        <dbReference type="EMBL" id="RMZ35805.1"/>
    </source>
</evidence>
<dbReference type="Proteomes" id="UP000281677">
    <property type="component" value="Unassembled WGS sequence"/>
</dbReference>
<organism evidence="1 2">
    <name type="scientific">Hortaea werneckii</name>
    <name type="common">Black yeast</name>
    <name type="synonym">Cladosporium werneckii</name>
    <dbReference type="NCBI Taxonomy" id="91943"/>
    <lineage>
        <taxon>Eukaryota</taxon>
        <taxon>Fungi</taxon>
        <taxon>Dikarya</taxon>
        <taxon>Ascomycota</taxon>
        <taxon>Pezizomycotina</taxon>
        <taxon>Dothideomycetes</taxon>
        <taxon>Dothideomycetidae</taxon>
        <taxon>Mycosphaerellales</taxon>
        <taxon>Teratosphaeriaceae</taxon>
        <taxon>Hortaea</taxon>
    </lineage>
</organism>
<dbReference type="OrthoDB" id="10275455at2759"/>
<proteinExistence type="predicted"/>